<evidence type="ECO:0000313" key="2">
    <source>
        <dbReference type="EMBL" id="GIY87153.1"/>
    </source>
</evidence>
<reference evidence="2 3" key="1">
    <citation type="submission" date="2021-06" db="EMBL/GenBank/DDBJ databases">
        <title>Caerostris darwini draft genome.</title>
        <authorList>
            <person name="Kono N."/>
            <person name="Arakawa K."/>
        </authorList>
    </citation>
    <scope>NUCLEOTIDE SEQUENCE [LARGE SCALE GENOMIC DNA]</scope>
</reference>
<accession>A0AAV4X059</accession>
<organism evidence="2 3">
    <name type="scientific">Caerostris darwini</name>
    <dbReference type="NCBI Taxonomy" id="1538125"/>
    <lineage>
        <taxon>Eukaryota</taxon>
        <taxon>Metazoa</taxon>
        <taxon>Ecdysozoa</taxon>
        <taxon>Arthropoda</taxon>
        <taxon>Chelicerata</taxon>
        <taxon>Arachnida</taxon>
        <taxon>Araneae</taxon>
        <taxon>Araneomorphae</taxon>
        <taxon>Entelegynae</taxon>
        <taxon>Araneoidea</taxon>
        <taxon>Araneidae</taxon>
        <taxon>Caerostris</taxon>
    </lineage>
</organism>
<dbReference type="AlphaFoldDB" id="A0AAV4X059"/>
<keyword evidence="3" id="KW-1185">Reference proteome</keyword>
<dbReference type="EMBL" id="BPLQ01015306">
    <property type="protein sequence ID" value="GIY87153.1"/>
    <property type="molecule type" value="Genomic_DNA"/>
</dbReference>
<sequence>MFCEKLTDIKGKEVQIDLREDERILKFRVLWVVRWGCTLGYKGKEKSLSGLKKRRRSKNPPSKVTSCGSVPSKVLWYQVPIDPPKFGS</sequence>
<gene>
    <name evidence="2" type="ORF">CDAR_246911</name>
</gene>
<proteinExistence type="predicted"/>
<comment type="caution">
    <text evidence="2">The sequence shown here is derived from an EMBL/GenBank/DDBJ whole genome shotgun (WGS) entry which is preliminary data.</text>
</comment>
<feature type="region of interest" description="Disordered" evidence="1">
    <location>
        <begin position="47"/>
        <end position="68"/>
    </location>
</feature>
<evidence type="ECO:0000313" key="3">
    <source>
        <dbReference type="Proteomes" id="UP001054837"/>
    </source>
</evidence>
<protein>
    <submittedName>
        <fullName evidence="2">Uncharacterized protein</fullName>
    </submittedName>
</protein>
<evidence type="ECO:0000256" key="1">
    <source>
        <dbReference type="SAM" id="MobiDB-lite"/>
    </source>
</evidence>
<dbReference type="Proteomes" id="UP001054837">
    <property type="component" value="Unassembled WGS sequence"/>
</dbReference>
<name>A0AAV4X059_9ARAC</name>